<dbReference type="EMBL" id="CP039393">
    <property type="protein sequence ID" value="QCD34590.1"/>
    <property type="molecule type" value="Genomic_DNA"/>
</dbReference>
<evidence type="ECO:0000256" key="1">
    <source>
        <dbReference type="ARBA" id="ARBA00006484"/>
    </source>
</evidence>
<dbReference type="PRINTS" id="PR00080">
    <property type="entry name" value="SDRFAMILY"/>
</dbReference>
<dbReference type="OrthoDB" id="9788235at2"/>
<dbReference type="PRINTS" id="PR00081">
    <property type="entry name" value="GDHRDH"/>
</dbReference>
<dbReference type="InterPro" id="IPR002347">
    <property type="entry name" value="SDR_fam"/>
</dbReference>
<dbReference type="SUPFAM" id="SSF51735">
    <property type="entry name" value="NAD(P)-binding Rossmann-fold domains"/>
    <property type="match status" value="1"/>
</dbReference>
<evidence type="ECO:0000256" key="2">
    <source>
        <dbReference type="ARBA" id="ARBA00023002"/>
    </source>
</evidence>
<dbReference type="CDD" id="cd05233">
    <property type="entry name" value="SDR_c"/>
    <property type="match status" value="1"/>
</dbReference>
<dbReference type="RefSeq" id="WP_136409580.1">
    <property type="nucleotide sequence ID" value="NZ_CP039393.1"/>
</dbReference>
<reference evidence="3 4" key="1">
    <citation type="submission" date="2019-02" db="EMBL/GenBank/DDBJ databases">
        <title>Isolation and identification of novel species under the genus Muribaculum.</title>
        <authorList>
            <person name="Miyake S."/>
            <person name="Ding Y."/>
            <person name="Low A."/>
            <person name="Soh M."/>
            <person name="Seedorf H."/>
        </authorList>
    </citation>
    <scope>NUCLEOTIDE SEQUENCE [LARGE SCALE GENOMIC DNA]</scope>
    <source>
        <strain evidence="3 4">TLL-A4</strain>
    </source>
</reference>
<proteinExistence type="inferred from homology"/>
<dbReference type="Pfam" id="PF13561">
    <property type="entry name" value="adh_short_C2"/>
    <property type="match status" value="1"/>
</dbReference>
<dbReference type="FunFam" id="3.40.50.720:FF:000084">
    <property type="entry name" value="Short-chain dehydrogenase reductase"/>
    <property type="match status" value="1"/>
</dbReference>
<organism evidence="3 4">
    <name type="scientific">Muribaculum gordoncarteri</name>
    <dbReference type="NCBI Taxonomy" id="2530390"/>
    <lineage>
        <taxon>Bacteria</taxon>
        <taxon>Pseudomonadati</taxon>
        <taxon>Bacteroidota</taxon>
        <taxon>Bacteroidia</taxon>
        <taxon>Bacteroidales</taxon>
        <taxon>Muribaculaceae</taxon>
        <taxon>Muribaculum</taxon>
    </lineage>
</organism>
<dbReference type="KEGG" id="mgod:E7746_01185"/>
<sequence length="282" mass="30734">MADNYLERKMEEYRSGKGVTYRHRTTPTGARPGTLTVKFPPRRVLVTGGARGIGRTIVKAFCDAGCRVAFCDIDSKAGAATAQATGAQFHPVDVRDAAALERCMDRLLEAWGDIDVIVNNVGVSAFKPLEESSLEEWDDIMSINVRPVYITSRKLAIHRRNMGGEPHYGRIINMASTRQSMSEAGTEAYSASKGAVNSLTHALMMSLAPLGITVNSVSPGWIETGDYDALGEADHSQHPSRRVGRVDDIARACIFIALPDNDFLNGENIVIDGGMTRKMIYV</sequence>
<dbReference type="PANTHER" id="PTHR43639:SF1">
    <property type="entry name" value="SHORT-CHAIN DEHYDROGENASE_REDUCTASE FAMILY PROTEIN"/>
    <property type="match status" value="1"/>
</dbReference>
<keyword evidence="4" id="KW-1185">Reference proteome</keyword>
<comment type="similarity">
    <text evidence="1">Belongs to the short-chain dehydrogenases/reductases (SDR) family.</text>
</comment>
<gene>
    <name evidence="3" type="ORF">E7746_01185</name>
</gene>
<name>A0A4P7VAZ7_9BACT</name>
<dbReference type="PANTHER" id="PTHR43639">
    <property type="entry name" value="OXIDOREDUCTASE, SHORT-CHAIN DEHYDROGENASE/REDUCTASE FAMILY (AFU_ORTHOLOGUE AFUA_5G02870)"/>
    <property type="match status" value="1"/>
</dbReference>
<protein>
    <submittedName>
        <fullName evidence="3">SDR family oxidoreductase</fullName>
    </submittedName>
</protein>
<evidence type="ECO:0000313" key="3">
    <source>
        <dbReference type="EMBL" id="QCD34590.1"/>
    </source>
</evidence>
<dbReference type="InterPro" id="IPR036291">
    <property type="entry name" value="NAD(P)-bd_dom_sf"/>
</dbReference>
<dbReference type="AlphaFoldDB" id="A0A4P7VAZ7"/>
<dbReference type="PROSITE" id="PS00061">
    <property type="entry name" value="ADH_SHORT"/>
    <property type="match status" value="1"/>
</dbReference>
<evidence type="ECO:0000313" key="4">
    <source>
        <dbReference type="Proteomes" id="UP000297031"/>
    </source>
</evidence>
<accession>A0A4P7VAZ7</accession>
<dbReference type="Proteomes" id="UP000297031">
    <property type="component" value="Chromosome"/>
</dbReference>
<dbReference type="Gene3D" id="3.40.50.720">
    <property type="entry name" value="NAD(P)-binding Rossmann-like Domain"/>
    <property type="match status" value="1"/>
</dbReference>
<keyword evidence="2" id="KW-0560">Oxidoreductase</keyword>
<dbReference type="InterPro" id="IPR020904">
    <property type="entry name" value="Sc_DH/Rdtase_CS"/>
</dbReference>
<dbReference type="GO" id="GO:0016491">
    <property type="term" value="F:oxidoreductase activity"/>
    <property type="evidence" value="ECO:0007669"/>
    <property type="project" value="UniProtKB-KW"/>
</dbReference>